<dbReference type="InterPro" id="IPR001608">
    <property type="entry name" value="Ala_racemase_N"/>
</dbReference>
<evidence type="ECO:0000256" key="1">
    <source>
        <dbReference type="ARBA" id="ARBA00022898"/>
    </source>
</evidence>
<reference evidence="6 7" key="1">
    <citation type="journal article" date="2018" name="Sci. Rep.">
        <title>A novel species of the marine cyanobacterium Acaryochloris with a unique pigment content and lifestyle.</title>
        <authorList>
            <person name="Partensky F."/>
            <person name="Six C."/>
            <person name="Ratin M."/>
            <person name="Garczarek L."/>
            <person name="Vaulot D."/>
            <person name="Probert I."/>
            <person name="Calteau A."/>
            <person name="Gourvil P."/>
            <person name="Marie D."/>
            <person name="Grebert T."/>
            <person name="Bouchier C."/>
            <person name="Le Panse S."/>
            <person name="Gachenot M."/>
            <person name="Rodriguez F."/>
            <person name="Garrido J.L."/>
        </authorList>
    </citation>
    <scope>NUCLEOTIDE SEQUENCE [LARGE SCALE GENOMIC DNA]</scope>
    <source>
        <strain evidence="6 7">RCC1774</strain>
    </source>
</reference>
<protein>
    <recommendedName>
        <fullName evidence="2">Pyridoxal phosphate homeostasis protein</fullName>
        <shortName evidence="2">PLP homeostasis protein</shortName>
    </recommendedName>
</protein>
<dbReference type="InterPro" id="IPR011078">
    <property type="entry name" value="PyrdxlP_homeostasis"/>
</dbReference>
<dbReference type="CDD" id="cd00635">
    <property type="entry name" value="PLPDE_III_YBL036c_like"/>
    <property type="match status" value="1"/>
</dbReference>
<evidence type="ECO:0000313" key="7">
    <source>
        <dbReference type="Proteomes" id="UP000248857"/>
    </source>
</evidence>
<dbReference type="InterPro" id="IPR029066">
    <property type="entry name" value="PLP-binding_barrel"/>
</dbReference>
<sequence length="226" mass="25289">MTDSGRAVTIANRIAAISQQLPPQTRLVAVTKKVSIASMRQAYQAGIRNFGESRIQELEEKQAELEDLRDVTWHFIGHLQRNKAKQAVELCEWIHSVDSLALAHRLNRLAADRPQRPKICLQVKILDDPSKYGWSATGLKAELSEFLQCKNLDIQGLMTILPLGLSEAQQLAAFEQTRILSEQLTQQTDKVLNLKELSMGMSGDYQLAIQAGATLVRVGRLIFGER</sequence>
<dbReference type="AlphaFoldDB" id="A0A2W1JVP9"/>
<comment type="caution">
    <text evidence="6">The sequence shown here is derived from an EMBL/GenBank/DDBJ whole genome shotgun (WGS) entry which is preliminary data.</text>
</comment>
<gene>
    <name evidence="6" type="ORF">C1752_03216</name>
</gene>
<dbReference type="Gene3D" id="3.20.20.10">
    <property type="entry name" value="Alanine racemase"/>
    <property type="match status" value="1"/>
</dbReference>
<dbReference type="NCBIfam" id="TIGR00044">
    <property type="entry name" value="YggS family pyridoxal phosphate-dependent enzyme"/>
    <property type="match status" value="1"/>
</dbReference>
<feature type="domain" description="Alanine racemase N-terminal" evidence="5">
    <location>
        <begin position="10"/>
        <end position="225"/>
    </location>
</feature>
<comment type="function">
    <text evidence="2">Pyridoxal 5'-phosphate (PLP)-binding protein, which is involved in PLP homeostasis.</text>
</comment>
<evidence type="ECO:0000256" key="4">
    <source>
        <dbReference type="RuleBase" id="RU004514"/>
    </source>
</evidence>
<evidence type="ECO:0000256" key="2">
    <source>
        <dbReference type="HAMAP-Rule" id="MF_02087"/>
    </source>
</evidence>
<keyword evidence="1 2" id="KW-0663">Pyridoxal phosphate</keyword>
<evidence type="ECO:0000313" key="6">
    <source>
        <dbReference type="EMBL" id="PZD72821.1"/>
    </source>
</evidence>
<accession>A0A2W1JVP9</accession>
<dbReference type="Proteomes" id="UP000248857">
    <property type="component" value="Unassembled WGS sequence"/>
</dbReference>
<dbReference type="GO" id="GO:0030170">
    <property type="term" value="F:pyridoxal phosphate binding"/>
    <property type="evidence" value="ECO:0007669"/>
    <property type="project" value="UniProtKB-UniRule"/>
</dbReference>
<dbReference type="HAMAP" id="MF_02087">
    <property type="entry name" value="PLP_homeostasis"/>
    <property type="match status" value="1"/>
</dbReference>
<organism evidence="6 7">
    <name type="scientific">Acaryochloris thomasi RCC1774</name>
    <dbReference type="NCBI Taxonomy" id="1764569"/>
    <lineage>
        <taxon>Bacteria</taxon>
        <taxon>Bacillati</taxon>
        <taxon>Cyanobacteriota</taxon>
        <taxon>Cyanophyceae</taxon>
        <taxon>Acaryochloridales</taxon>
        <taxon>Acaryochloridaceae</taxon>
        <taxon>Acaryochloris</taxon>
        <taxon>Acaryochloris thomasi</taxon>
    </lineage>
</organism>
<evidence type="ECO:0000259" key="5">
    <source>
        <dbReference type="Pfam" id="PF01168"/>
    </source>
</evidence>
<dbReference type="EMBL" id="PQWO01000008">
    <property type="protein sequence ID" value="PZD72821.1"/>
    <property type="molecule type" value="Genomic_DNA"/>
</dbReference>
<keyword evidence="7" id="KW-1185">Reference proteome</keyword>
<dbReference type="PIRSF" id="PIRSF004848">
    <property type="entry name" value="YBL036c_PLPDEIII"/>
    <property type="match status" value="1"/>
</dbReference>
<comment type="similarity">
    <text evidence="2 4">Belongs to the pyridoxal phosphate-binding protein YggS/PROSC family.</text>
</comment>
<dbReference type="PANTHER" id="PTHR10146:SF14">
    <property type="entry name" value="PYRIDOXAL PHOSPHATE HOMEOSTASIS PROTEIN"/>
    <property type="match status" value="1"/>
</dbReference>
<dbReference type="PANTHER" id="PTHR10146">
    <property type="entry name" value="PROLINE SYNTHETASE CO-TRANSCRIBED BACTERIAL HOMOLOG PROTEIN"/>
    <property type="match status" value="1"/>
</dbReference>
<proteinExistence type="inferred from homology"/>
<dbReference type="SUPFAM" id="SSF51419">
    <property type="entry name" value="PLP-binding barrel"/>
    <property type="match status" value="1"/>
</dbReference>
<evidence type="ECO:0000256" key="3">
    <source>
        <dbReference type="PIRSR" id="PIRSR004848-1"/>
    </source>
</evidence>
<dbReference type="RefSeq" id="WP_199464396.1">
    <property type="nucleotide sequence ID" value="NZ_CAWNWM010000008.1"/>
</dbReference>
<feature type="modified residue" description="N6-(pyridoxal phosphate)lysine" evidence="2 3">
    <location>
        <position position="32"/>
    </location>
</feature>
<comment type="cofactor">
    <cofactor evidence="3">
        <name>pyridoxal 5'-phosphate</name>
        <dbReference type="ChEBI" id="CHEBI:597326"/>
    </cofactor>
</comment>
<name>A0A2W1JVP9_9CYAN</name>
<dbReference type="Pfam" id="PF01168">
    <property type="entry name" value="Ala_racemase_N"/>
    <property type="match status" value="1"/>
</dbReference>